<dbReference type="PANTHER" id="PTHR21039">
    <property type="entry name" value="HISTIDINOL PHOSPHATASE-RELATED"/>
    <property type="match status" value="1"/>
</dbReference>
<evidence type="ECO:0000256" key="4">
    <source>
        <dbReference type="ARBA" id="ARBA00022605"/>
    </source>
</evidence>
<keyword evidence="5 8" id="KW-0378">Hydrolase</keyword>
<evidence type="ECO:0000256" key="8">
    <source>
        <dbReference type="RuleBase" id="RU366003"/>
    </source>
</evidence>
<evidence type="ECO:0000256" key="2">
    <source>
        <dbReference type="ARBA" id="ARBA00009152"/>
    </source>
</evidence>
<dbReference type="InterPro" id="IPR004013">
    <property type="entry name" value="PHP_dom"/>
</dbReference>
<accession>A0A1I3DQK6</accession>
<evidence type="ECO:0000256" key="7">
    <source>
        <dbReference type="ARBA" id="ARBA00049158"/>
    </source>
</evidence>
<sequence length="257" mass="28944">MLFDSHSHTEFSGDSQMKAQDAMAAAKRLGLGLVFTEHLDLDYPGDIDFTFNPDEYWQAYEPLRGSCLRLGVEVGMQPSTCDRSRAFTEWLPFDLVIGATHMVDGKDIYYKEAYGNLSKAEFYHRYYQSMAENVRTHTFIDVLAHIDYIARYAPYDDPEIAYGSFAEDIDAVLQAVVETDTVLELNTRRLGSRRALKELAPVYARYRELGGRRVTLGSDAHTADAIGAHFAAAWDFAEALGLQVVTFCGRLPEPCQK</sequence>
<dbReference type="GO" id="GO:0000105">
    <property type="term" value="P:L-histidine biosynthetic process"/>
    <property type="evidence" value="ECO:0007669"/>
    <property type="project" value="UniProtKB-UniRule"/>
</dbReference>
<dbReference type="RefSeq" id="WP_075442762.1">
    <property type="nucleotide sequence ID" value="NZ_FOQK01000007.1"/>
</dbReference>
<proteinExistence type="inferred from homology"/>
<dbReference type="NCBIfam" id="TIGR01856">
    <property type="entry name" value="hisJ_fam"/>
    <property type="match status" value="1"/>
</dbReference>
<dbReference type="InterPro" id="IPR010140">
    <property type="entry name" value="Histidinol_P_phosphatase_HisJ"/>
</dbReference>
<dbReference type="EC" id="3.1.3.15" evidence="3 8"/>
<comment type="similarity">
    <text evidence="2 8">Belongs to the PHP hydrolase family. HisK subfamily.</text>
</comment>
<dbReference type="UniPathway" id="UPA00031">
    <property type="reaction ID" value="UER00013"/>
</dbReference>
<evidence type="ECO:0000259" key="9">
    <source>
        <dbReference type="Pfam" id="PF02811"/>
    </source>
</evidence>
<dbReference type="InterPro" id="IPR016195">
    <property type="entry name" value="Pol/histidinol_Pase-like"/>
</dbReference>
<keyword evidence="4 8" id="KW-0028">Amino-acid biosynthesis</keyword>
<keyword evidence="6 8" id="KW-0368">Histidine biosynthesis</keyword>
<dbReference type="PANTHER" id="PTHR21039:SF0">
    <property type="entry name" value="HISTIDINOL-PHOSPHATASE"/>
    <property type="match status" value="1"/>
</dbReference>
<feature type="domain" description="PHP" evidence="9">
    <location>
        <begin position="4"/>
        <end position="187"/>
    </location>
</feature>
<dbReference type="AlphaFoldDB" id="A0A1I3DQK6"/>
<evidence type="ECO:0000313" key="10">
    <source>
        <dbReference type="EMBL" id="SFH88771.1"/>
    </source>
</evidence>
<evidence type="ECO:0000313" key="11">
    <source>
        <dbReference type="Proteomes" id="UP000183639"/>
    </source>
</evidence>
<evidence type="ECO:0000256" key="6">
    <source>
        <dbReference type="ARBA" id="ARBA00023102"/>
    </source>
</evidence>
<organism evidence="10 11">
    <name type="scientific">Selenomonas ruminantium</name>
    <dbReference type="NCBI Taxonomy" id="971"/>
    <lineage>
        <taxon>Bacteria</taxon>
        <taxon>Bacillati</taxon>
        <taxon>Bacillota</taxon>
        <taxon>Negativicutes</taxon>
        <taxon>Selenomonadales</taxon>
        <taxon>Selenomonadaceae</taxon>
        <taxon>Selenomonas</taxon>
    </lineage>
</organism>
<evidence type="ECO:0000256" key="5">
    <source>
        <dbReference type="ARBA" id="ARBA00022801"/>
    </source>
</evidence>
<comment type="pathway">
    <text evidence="1 8">Amino-acid biosynthesis; L-histidine biosynthesis; L-histidine from 5-phospho-alpha-D-ribose 1-diphosphate: step 8/9.</text>
</comment>
<dbReference type="Pfam" id="PF02811">
    <property type="entry name" value="PHP"/>
    <property type="match status" value="1"/>
</dbReference>
<evidence type="ECO:0000256" key="1">
    <source>
        <dbReference type="ARBA" id="ARBA00004970"/>
    </source>
</evidence>
<dbReference type="GO" id="GO:0004401">
    <property type="term" value="F:histidinol-phosphatase activity"/>
    <property type="evidence" value="ECO:0007669"/>
    <property type="project" value="UniProtKB-UniRule"/>
</dbReference>
<comment type="catalytic activity">
    <reaction evidence="7 8">
        <text>L-histidinol phosphate + H2O = L-histidinol + phosphate</text>
        <dbReference type="Rhea" id="RHEA:14465"/>
        <dbReference type="ChEBI" id="CHEBI:15377"/>
        <dbReference type="ChEBI" id="CHEBI:43474"/>
        <dbReference type="ChEBI" id="CHEBI:57699"/>
        <dbReference type="ChEBI" id="CHEBI:57980"/>
        <dbReference type="EC" id="3.1.3.15"/>
    </reaction>
</comment>
<dbReference type="Gene3D" id="3.20.20.140">
    <property type="entry name" value="Metal-dependent hydrolases"/>
    <property type="match status" value="1"/>
</dbReference>
<dbReference type="EMBL" id="FOQK01000007">
    <property type="protein sequence ID" value="SFH88771.1"/>
    <property type="molecule type" value="Genomic_DNA"/>
</dbReference>
<evidence type="ECO:0000256" key="3">
    <source>
        <dbReference type="ARBA" id="ARBA00013085"/>
    </source>
</evidence>
<reference evidence="10 11" key="1">
    <citation type="submission" date="2016-10" db="EMBL/GenBank/DDBJ databases">
        <authorList>
            <person name="de Groot N.N."/>
        </authorList>
    </citation>
    <scope>NUCLEOTIDE SEQUENCE [LARGE SCALE GENOMIC DNA]</scope>
    <source>
        <strain evidence="10 11">Z108</strain>
    </source>
</reference>
<protein>
    <recommendedName>
        <fullName evidence="3 8">Histidinol-phosphatase</fullName>
        <shortName evidence="8">HolPase</shortName>
        <ecNumber evidence="3 8">3.1.3.15</ecNumber>
    </recommendedName>
</protein>
<gene>
    <name evidence="10" type="ORF">SAMN04487861_10772</name>
</gene>
<dbReference type="SUPFAM" id="SSF89550">
    <property type="entry name" value="PHP domain-like"/>
    <property type="match status" value="1"/>
</dbReference>
<dbReference type="GO" id="GO:0005737">
    <property type="term" value="C:cytoplasm"/>
    <property type="evidence" value="ECO:0007669"/>
    <property type="project" value="TreeGrafter"/>
</dbReference>
<name>A0A1I3DQK6_SELRU</name>
<dbReference type="OrthoDB" id="9775255at2"/>
<dbReference type="Proteomes" id="UP000183639">
    <property type="component" value="Unassembled WGS sequence"/>
</dbReference>